<dbReference type="Proteomes" id="UP000078559">
    <property type="component" value="Chromosome 5"/>
</dbReference>
<organism evidence="3 4">
    <name type="scientific">Cytospora mali</name>
    <name type="common">Apple Valsa canker fungus</name>
    <name type="synonym">Valsa mali</name>
    <dbReference type="NCBI Taxonomy" id="578113"/>
    <lineage>
        <taxon>Eukaryota</taxon>
        <taxon>Fungi</taxon>
        <taxon>Dikarya</taxon>
        <taxon>Ascomycota</taxon>
        <taxon>Pezizomycotina</taxon>
        <taxon>Sordariomycetes</taxon>
        <taxon>Sordariomycetidae</taxon>
        <taxon>Diaporthales</taxon>
        <taxon>Cytosporaceae</taxon>
        <taxon>Cytospora</taxon>
    </lineage>
</organism>
<evidence type="ECO:0000256" key="1">
    <source>
        <dbReference type="SAM" id="Coils"/>
    </source>
</evidence>
<name>A0A194W072_CYTMA</name>
<keyword evidence="4" id="KW-1185">Reference proteome</keyword>
<proteinExistence type="predicted"/>
<evidence type="ECO:0000313" key="4">
    <source>
        <dbReference type="Proteomes" id="UP000078559"/>
    </source>
</evidence>
<feature type="compositionally biased region" description="Acidic residues" evidence="2">
    <location>
        <begin position="188"/>
        <end position="197"/>
    </location>
</feature>
<keyword evidence="1" id="KW-0175">Coiled coil</keyword>
<feature type="region of interest" description="Disordered" evidence="2">
    <location>
        <begin position="1"/>
        <end position="112"/>
    </location>
</feature>
<evidence type="ECO:0000256" key="2">
    <source>
        <dbReference type="SAM" id="MobiDB-lite"/>
    </source>
</evidence>
<feature type="coiled-coil region" evidence="1">
    <location>
        <begin position="218"/>
        <end position="245"/>
    </location>
</feature>
<dbReference type="OrthoDB" id="10555454at2759"/>
<feature type="compositionally biased region" description="Low complexity" evidence="2">
    <location>
        <begin position="48"/>
        <end position="63"/>
    </location>
</feature>
<reference evidence="3" key="1">
    <citation type="submission" date="2014-12" db="EMBL/GenBank/DDBJ databases">
        <title>Genome Sequence of Valsa Canker Pathogens Uncovers a Specific Adaption of Colonization on Woody Bark.</title>
        <authorList>
            <person name="Yin Z."/>
            <person name="Liu H."/>
            <person name="Gao X."/>
            <person name="Li Z."/>
            <person name="Song N."/>
            <person name="Ke X."/>
            <person name="Dai Q."/>
            <person name="Wu Y."/>
            <person name="Sun Y."/>
            <person name="Xu J.-R."/>
            <person name="Kang Z.K."/>
            <person name="Wang L."/>
            <person name="Huang L."/>
        </authorList>
    </citation>
    <scope>NUCLEOTIDE SEQUENCE [LARGE SCALE GENOMIC DNA]</scope>
    <source>
        <strain evidence="3">03-8</strain>
    </source>
</reference>
<protein>
    <submittedName>
        <fullName evidence="3">Uncharacterized protein</fullName>
    </submittedName>
</protein>
<feature type="region of interest" description="Disordered" evidence="2">
    <location>
        <begin position="187"/>
        <end position="217"/>
    </location>
</feature>
<sequence length="305" mass="33149">MALLYAHGAPGAAPYTVLLSPTTQSNPQQSVAGPSAPCYRPTEPPQPYSQYPGSGSSGLSYRPTDPQSYPQYPGSGPYASYRPTEPKQHLPQHIGPSAFAPAYQTTTEATQLEPRFIRATQTGPGQYMPSGGGFAGGLRPIQAEQPQESPFITGGHNSLFDGSGDGDLRPKDRSFLKSNIKPHAEYCSDAESDEMEDPCLRETSASPSVRQKERGGDKGVLVRRVEQLEEQIVLLKEAHEKELALVKTAHEMEVAKLKGRASRAVGNAVYEISGIEKGSQLWQDLVQEALEKMDDMSEDEDDDEL</sequence>
<accession>A0A194W072</accession>
<feature type="region of interest" description="Disordered" evidence="2">
    <location>
        <begin position="121"/>
        <end position="140"/>
    </location>
</feature>
<gene>
    <name evidence="3" type="ORF">VM1G_05363</name>
</gene>
<feature type="region of interest" description="Disordered" evidence="2">
    <location>
        <begin position="148"/>
        <end position="174"/>
    </location>
</feature>
<evidence type="ECO:0000313" key="3">
    <source>
        <dbReference type="EMBL" id="KUI69435.1"/>
    </source>
</evidence>
<dbReference type="AlphaFoldDB" id="A0A194W072"/>
<feature type="compositionally biased region" description="Polar residues" evidence="2">
    <location>
        <begin position="19"/>
        <end position="32"/>
    </location>
</feature>
<dbReference type="EMBL" id="CM003102">
    <property type="protein sequence ID" value="KUI69435.1"/>
    <property type="molecule type" value="Genomic_DNA"/>
</dbReference>